<protein>
    <submittedName>
        <fullName evidence="1">Uncharacterized protein</fullName>
    </submittedName>
</protein>
<accession>A0AAU8AV15</accession>
<evidence type="ECO:0000313" key="1">
    <source>
        <dbReference type="EMBL" id="XCD03783.1"/>
    </source>
</evidence>
<name>A0AAU8AV15_9VIRU</name>
<proteinExistence type="predicted"/>
<sequence>MKEKVFVLAANRYNFVDQTTGEIRKGTTVYYVNGLEPVSPSDTQKGCVPVKANFSYDAFDIFDKVPGNYTIDYTQSANSRGQVKLIYNSVSKA</sequence>
<reference evidence="1" key="1">
    <citation type="submission" date="2024-03" db="EMBL/GenBank/DDBJ databases">
        <title>Diverse circular DNA viruses in blood, oral, and fecal samples of captive lemurs.</title>
        <authorList>
            <person name="Paietta E.N."/>
            <person name="Kraberger S."/>
            <person name="Lund M.C."/>
            <person name="Custer J.M."/>
            <person name="Vargas K.M."/>
            <person name="Ehmke E.E."/>
            <person name="Yoder A.D."/>
            <person name="Varsani A."/>
        </authorList>
    </citation>
    <scope>NUCLEOTIDE SEQUENCE</scope>
    <source>
        <strain evidence="1">Duke_21_16</strain>
    </source>
</reference>
<dbReference type="EMBL" id="PP511381">
    <property type="protein sequence ID" value="XCD03783.1"/>
    <property type="molecule type" value="Genomic_DNA"/>
</dbReference>
<organism evidence="1">
    <name type="scientific">Dulem virus 51</name>
    <dbReference type="NCBI Taxonomy" id="3145762"/>
    <lineage>
        <taxon>Viruses</taxon>
        <taxon>Monodnaviria</taxon>
        <taxon>Loebvirae</taxon>
        <taxon>Hofneiviricota</taxon>
        <taxon>Faserviricetes</taxon>
        <taxon>Tubulavirales</taxon>
        <taxon>Inoviridae</taxon>
        <taxon>Inovirus</taxon>
    </lineage>
</organism>